<evidence type="ECO:0000256" key="1">
    <source>
        <dbReference type="ARBA" id="ARBA00023015"/>
    </source>
</evidence>
<proteinExistence type="predicted"/>
<evidence type="ECO:0000259" key="5">
    <source>
        <dbReference type="PROSITE" id="PS50977"/>
    </source>
</evidence>
<evidence type="ECO:0000256" key="4">
    <source>
        <dbReference type="PROSITE-ProRule" id="PRU00335"/>
    </source>
</evidence>
<dbReference type="Gene3D" id="1.10.357.10">
    <property type="entry name" value="Tetracycline Repressor, domain 2"/>
    <property type="match status" value="1"/>
</dbReference>
<dbReference type="PANTHER" id="PTHR30055:SF234">
    <property type="entry name" value="HTH-TYPE TRANSCRIPTIONAL REGULATOR BETI"/>
    <property type="match status" value="1"/>
</dbReference>
<keyword evidence="2 4" id="KW-0238">DNA-binding</keyword>
<dbReference type="GO" id="GO:0000976">
    <property type="term" value="F:transcription cis-regulatory region binding"/>
    <property type="evidence" value="ECO:0007669"/>
    <property type="project" value="TreeGrafter"/>
</dbReference>
<reference evidence="6 7" key="1">
    <citation type="submission" date="2019-07" db="EMBL/GenBank/DDBJ databases">
        <title>Whole genome shotgun sequence of Cellulomonas aerilata NBRC 106308.</title>
        <authorList>
            <person name="Hosoyama A."/>
            <person name="Uohara A."/>
            <person name="Ohji S."/>
            <person name="Ichikawa N."/>
        </authorList>
    </citation>
    <scope>NUCLEOTIDE SEQUENCE [LARGE SCALE GENOMIC DNA]</scope>
    <source>
        <strain evidence="6 7">NBRC 106308</strain>
    </source>
</reference>
<keyword evidence="7" id="KW-1185">Reference proteome</keyword>
<organism evidence="6 7">
    <name type="scientific">Cellulomonas aerilata</name>
    <dbReference type="NCBI Taxonomy" id="515326"/>
    <lineage>
        <taxon>Bacteria</taxon>
        <taxon>Bacillati</taxon>
        <taxon>Actinomycetota</taxon>
        <taxon>Actinomycetes</taxon>
        <taxon>Micrococcales</taxon>
        <taxon>Cellulomonadaceae</taxon>
        <taxon>Cellulomonas</taxon>
    </lineage>
</organism>
<gene>
    <name evidence="6" type="ORF">CAE01nite_12500</name>
</gene>
<dbReference type="SUPFAM" id="SSF46689">
    <property type="entry name" value="Homeodomain-like"/>
    <property type="match status" value="1"/>
</dbReference>
<sequence>MSTAEVRPTRQRADKARNRSHILDVAEEFFSQHGVGGSLETIAKRAGVGPGTLYRHFPTREALIAALLQARYEQLFDRFGIIKAESSDSNHALEQWLDALGEYVTAFDGLPAPLRVALSEESSPLAITCQAFITATDELLTAAQRDGYARPWIRSRELFLSVLATAWLRGAALADESSSRALRAILRSGWAEPAPTAE</sequence>
<keyword evidence="1" id="KW-0805">Transcription regulation</keyword>
<evidence type="ECO:0000256" key="2">
    <source>
        <dbReference type="ARBA" id="ARBA00023125"/>
    </source>
</evidence>
<evidence type="ECO:0000313" key="7">
    <source>
        <dbReference type="Proteomes" id="UP000321181"/>
    </source>
</evidence>
<dbReference type="AlphaFoldDB" id="A0A512DAP4"/>
<evidence type="ECO:0000256" key="3">
    <source>
        <dbReference type="ARBA" id="ARBA00023163"/>
    </source>
</evidence>
<dbReference type="InterPro" id="IPR050109">
    <property type="entry name" value="HTH-type_TetR-like_transc_reg"/>
</dbReference>
<dbReference type="GO" id="GO:0003700">
    <property type="term" value="F:DNA-binding transcription factor activity"/>
    <property type="evidence" value="ECO:0007669"/>
    <property type="project" value="TreeGrafter"/>
</dbReference>
<dbReference type="Proteomes" id="UP000321181">
    <property type="component" value="Unassembled WGS sequence"/>
</dbReference>
<evidence type="ECO:0000313" key="6">
    <source>
        <dbReference type="EMBL" id="GEO33525.1"/>
    </source>
</evidence>
<dbReference type="InterPro" id="IPR049445">
    <property type="entry name" value="TetR_SbtR-like_C"/>
</dbReference>
<dbReference type="EMBL" id="BJYY01000010">
    <property type="protein sequence ID" value="GEO33525.1"/>
    <property type="molecule type" value="Genomic_DNA"/>
</dbReference>
<dbReference type="InterPro" id="IPR001647">
    <property type="entry name" value="HTH_TetR"/>
</dbReference>
<dbReference type="InterPro" id="IPR009057">
    <property type="entry name" value="Homeodomain-like_sf"/>
</dbReference>
<feature type="DNA-binding region" description="H-T-H motif" evidence="4">
    <location>
        <begin position="38"/>
        <end position="57"/>
    </location>
</feature>
<dbReference type="OrthoDB" id="3192968at2"/>
<dbReference type="PANTHER" id="PTHR30055">
    <property type="entry name" value="HTH-TYPE TRANSCRIPTIONAL REGULATOR RUTR"/>
    <property type="match status" value="1"/>
</dbReference>
<dbReference type="PRINTS" id="PR00455">
    <property type="entry name" value="HTHTETR"/>
</dbReference>
<dbReference type="PROSITE" id="PS50977">
    <property type="entry name" value="HTH_TETR_2"/>
    <property type="match status" value="1"/>
</dbReference>
<comment type="caution">
    <text evidence="6">The sequence shown here is derived from an EMBL/GenBank/DDBJ whole genome shotgun (WGS) entry which is preliminary data.</text>
</comment>
<feature type="domain" description="HTH tetR-type" evidence="5">
    <location>
        <begin position="16"/>
        <end position="75"/>
    </location>
</feature>
<name>A0A512DAP4_9CELL</name>
<dbReference type="Pfam" id="PF21597">
    <property type="entry name" value="TetR_C_43"/>
    <property type="match status" value="1"/>
</dbReference>
<keyword evidence="3" id="KW-0804">Transcription</keyword>
<accession>A0A512DAP4</accession>
<dbReference type="Pfam" id="PF00440">
    <property type="entry name" value="TetR_N"/>
    <property type="match status" value="1"/>
</dbReference>
<dbReference type="RefSeq" id="WP_146901612.1">
    <property type="nucleotide sequence ID" value="NZ_BAAARM010000002.1"/>
</dbReference>
<protein>
    <submittedName>
        <fullName evidence="6">TetR family transcriptional regulator</fullName>
    </submittedName>
</protein>